<comment type="similarity">
    <text evidence="2">Belongs to the SusD family.</text>
</comment>
<feature type="domain" description="RagB/SusD" evidence="7">
    <location>
        <begin position="337"/>
        <end position="408"/>
    </location>
</feature>
<evidence type="ECO:0000259" key="8">
    <source>
        <dbReference type="Pfam" id="PF14322"/>
    </source>
</evidence>
<reference evidence="9" key="1">
    <citation type="submission" date="2022-03" db="EMBL/GenBank/DDBJ databases">
        <title>De novo assembled genomes of Belliella spp. (Cyclobacteriaceae) strains.</title>
        <authorList>
            <person name="Szabo A."/>
            <person name="Korponai K."/>
            <person name="Felfoldi T."/>
        </authorList>
    </citation>
    <scope>NUCLEOTIDE SEQUENCE</scope>
    <source>
        <strain evidence="9">DSM 111903</strain>
    </source>
</reference>
<dbReference type="Gene3D" id="1.25.40.390">
    <property type="match status" value="1"/>
</dbReference>
<dbReference type="RefSeq" id="WP_241298226.1">
    <property type="nucleotide sequence ID" value="NZ_JAKZGO010000001.1"/>
</dbReference>
<protein>
    <submittedName>
        <fullName evidence="9">RagB/SusD family nutrient uptake outer membrane protein</fullName>
    </submittedName>
</protein>
<evidence type="ECO:0000256" key="3">
    <source>
        <dbReference type="ARBA" id="ARBA00022729"/>
    </source>
</evidence>
<evidence type="ECO:0000313" key="9">
    <source>
        <dbReference type="EMBL" id="MCH7411856.1"/>
    </source>
</evidence>
<name>A0ABS9V615_9BACT</name>
<comment type="subcellular location">
    <subcellularLocation>
        <location evidence="1">Cell outer membrane</location>
    </subcellularLocation>
</comment>
<evidence type="ECO:0000256" key="4">
    <source>
        <dbReference type="ARBA" id="ARBA00023136"/>
    </source>
</evidence>
<dbReference type="Pfam" id="PF14322">
    <property type="entry name" value="SusD-like_3"/>
    <property type="match status" value="1"/>
</dbReference>
<dbReference type="InterPro" id="IPR011990">
    <property type="entry name" value="TPR-like_helical_dom_sf"/>
</dbReference>
<dbReference type="InterPro" id="IPR012944">
    <property type="entry name" value="SusD_RagB_dom"/>
</dbReference>
<comment type="caution">
    <text evidence="9">The sequence shown here is derived from an EMBL/GenBank/DDBJ whole genome shotgun (WGS) entry which is preliminary data.</text>
</comment>
<evidence type="ECO:0000256" key="6">
    <source>
        <dbReference type="SAM" id="Phobius"/>
    </source>
</evidence>
<dbReference type="PROSITE" id="PS51257">
    <property type="entry name" value="PROKAR_LIPOPROTEIN"/>
    <property type="match status" value="1"/>
</dbReference>
<evidence type="ECO:0000256" key="1">
    <source>
        <dbReference type="ARBA" id="ARBA00004442"/>
    </source>
</evidence>
<keyword evidence="3" id="KW-0732">Signal</keyword>
<proteinExistence type="inferred from homology"/>
<evidence type="ECO:0000256" key="5">
    <source>
        <dbReference type="ARBA" id="ARBA00023237"/>
    </source>
</evidence>
<dbReference type="Pfam" id="PF07980">
    <property type="entry name" value="SusD_RagB"/>
    <property type="match status" value="1"/>
</dbReference>
<dbReference type="InterPro" id="IPR033985">
    <property type="entry name" value="SusD-like_N"/>
</dbReference>
<feature type="transmembrane region" description="Helical" evidence="6">
    <location>
        <begin position="7"/>
        <end position="25"/>
    </location>
</feature>
<keyword evidence="10" id="KW-1185">Reference proteome</keyword>
<accession>A0ABS9V615</accession>
<evidence type="ECO:0000259" key="7">
    <source>
        <dbReference type="Pfam" id="PF07980"/>
    </source>
</evidence>
<dbReference type="EMBL" id="JAKZGO010000001">
    <property type="protein sequence ID" value="MCH7411856.1"/>
    <property type="molecule type" value="Genomic_DNA"/>
</dbReference>
<gene>
    <name evidence="9" type="ORF">MM213_00035</name>
</gene>
<keyword evidence="4 6" id="KW-0472">Membrane</keyword>
<dbReference type="Proteomes" id="UP001165430">
    <property type="component" value="Unassembled WGS sequence"/>
</dbReference>
<evidence type="ECO:0000256" key="2">
    <source>
        <dbReference type="ARBA" id="ARBA00006275"/>
    </source>
</evidence>
<feature type="domain" description="SusD-like N-terminal" evidence="8">
    <location>
        <begin position="24"/>
        <end position="226"/>
    </location>
</feature>
<keyword evidence="6" id="KW-1133">Transmembrane helix</keyword>
<keyword evidence="5" id="KW-0998">Cell outer membrane</keyword>
<evidence type="ECO:0000313" key="10">
    <source>
        <dbReference type="Proteomes" id="UP001165430"/>
    </source>
</evidence>
<keyword evidence="6" id="KW-0812">Transmembrane</keyword>
<dbReference type="SUPFAM" id="SSF48452">
    <property type="entry name" value="TPR-like"/>
    <property type="match status" value="1"/>
</dbReference>
<sequence>MDKIKNTINYLLIFGWLAMGCSGFLDEKPDLNMVVPESIEDLRALLDNDVNVMSQDPAYHEVTADNFIVLEQVVNNLPIAVRNAYLWENDIFEGASNPDWRRPYEQIFYSNVVLDQLELISVQQFQSEEFNDLKGSALFYRAYNHFNLMRVFCQPYRAGVNDQGLGIPIRNSSNVNLISSRARLIENLEAIISDLETSLELLPDFAIVKTRPSKNASYALLSRVYLYVGLYQEALDNAEMALGLNRTLLDYNQINPALTRPFVRLNEEVVFNAYMLTLASLVTANALINPELYDSFETNDLRKRLYFNNPNPNHGLVNFRGSYMGDARLFTGLANDELYLIAAECHARLGDLDKAKGLMNEFLGNRYLTGTFQSISESNQTELVRVILMERRKSLMHRGIRWSDLKRLSFEPEFAETLTRTHNGKVLTLSPGDLRFAFEIPLDEIEVYGLEQNPR</sequence>
<organism evidence="9 10">
    <name type="scientific">Belliella alkalica</name>
    <dbReference type="NCBI Taxonomy" id="1730871"/>
    <lineage>
        <taxon>Bacteria</taxon>
        <taxon>Pseudomonadati</taxon>
        <taxon>Bacteroidota</taxon>
        <taxon>Cytophagia</taxon>
        <taxon>Cytophagales</taxon>
        <taxon>Cyclobacteriaceae</taxon>
        <taxon>Belliella</taxon>
    </lineage>
</organism>